<comment type="caution">
    <text evidence="1">The sequence shown here is derived from an EMBL/GenBank/DDBJ whole genome shotgun (WGS) entry which is preliminary data.</text>
</comment>
<organism evidence="1 2">
    <name type="scientific">Cyanobium gracile UHCC 0281</name>
    <dbReference type="NCBI Taxonomy" id="3110309"/>
    <lineage>
        <taxon>Bacteria</taxon>
        <taxon>Bacillati</taxon>
        <taxon>Cyanobacteriota</taxon>
        <taxon>Cyanophyceae</taxon>
        <taxon>Synechococcales</taxon>
        <taxon>Prochlorococcaceae</taxon>
        <taxon>Cyanobium</taxon>
    </lineage>
</organism>
<proteinExistence type="predicted"/>
<dbReference type="EMBL" id="JAYGHY010000035">
    <property type="protein sequence ID" value="MEA5443049.1"/>
    <property type="molecule type" value="Genomic_DNA"/>
</dbReference>
<protein>
    <submittedName>
        <fullName evidence="1">Uncharacterized protein</fullName>
    </submittedName>
</protein>
<keyword evidence="2" id="KW-1185">Reference proteome</keyword>
<gene>
    <name evidence="1" type="ORF">VB739_10855</name>
</gene>
<dbReference type="Proteomes" id="UP001302329">
    <property type="component" value="Unassembled WGS sequence"/>
</dbReference>
<evidence type="ECO:0000313" key="1">
    <source>
        <dbReference type="EMBL" id="MEA5443049.1"/>
    </source>
</evidence>
<reference evidence="1 2" key="1">
    <citation type="submission" date="2023-12" db="EMBL/GenBank/DDBJ databases">
        <title>Baltic Sea Cyanobacteria.</title>
        <authorList>
            <person name="Delbaje E."/>
            <person name="Fewer D.P."/>
            <person name="Shishido T.K."/>
        </authorList>
    </citation>
    <scope>NUCLEOTIDE SEQUENCE [LARGE SCALE GENOMIC DNA]</scope>
    <source>
        <strain evidence="1 2">UHCC 0281</strain>
    </source>
</reference>
<evidence type="ECO:0000313" key="2">
    <source>
        <dbReference type="Proteomes" id="UP001302329"/>
    </source>
</evidence>
<dbReference type="RefSeq" id="WP_323357071.1">
    <property type="nucleotide sequence ID" value="NZ_JAYGHY010000035.1"/>
</dbReference>
<sequence length="76" mass="8348">MTFNGTLEELQALVADLGCLGHWVHEGAFEMLVIEDGESNLRLNWWPGTGTLMLVGDPAQRRELEPRLKEALAGGS</sequence>
<name>A0ABU5SX04_9CYAN</name>
<accession>A0ABU5SX04</accession>